<keyword evidence="1 2" id="KW-0597">Phosphoprotein</keyword>
<dbReference type="SMART" id="SM00448">
    <property type="entry name" value="REC"/>
    <property type="match status" value="1"/>
</dbReference>
<evidence type="ECO:0000256" key="3">
    <source>
        <dbReference type="SAM" id="MobiDB-lite"/>
    </source>
</evidence>
<dbReference type="OrthoDB" id="3784905at2"/>
<dbReference type="PANTHER" id="PTHR44591">
    <property type="entry name" value="STRESS RESPONSE REGULATOR PROTEIN 1"/>
    <property type="match status" value="1"/>
</dbReference>
<evidence type="ECO:0000256" key="1">
    <source>
        <dbReference type="ARBA" id="ARBA00022553"/>
    </source>
</evidence>
<comment type="caution">
    <text evidence="5">The sequence shown here is derived from an EMBL/GenBank/DDBJ whole genome shotgun (WGS) entry which is preliminary data.</text>
</comment>
<organism evidence="5 6">
    <name type="scientific">Nocardioides glacieisoli</name>
    <dbReference type="NCBI Taxonomy" id="1168730"/>
    <lineage>
        <taxon>Bacteria</taxon>
        <taxon>Bacillati</taxon>
        <taxon>Actinomycetota</taxon>
        <taxon>Actinomycetes</taxon>
        <taxon>Propionibacteriales</taxon>
        <taxon>Nocardioidaceae</taxon>
        <taxon>Nocardioides</taxon>
    </lineage>
</organism>
<sequence length="133" mass="14557">MVRMVESAGHAADEACDGLEAVGALSARRYDVMLLDLSMPRMNGEGVVRWLSNHPDRAQGLRTVVVSAWAGDKRGALQELGVTTVLTKPFRRHHLTALISEITSTPRPNDKGCAYLPRDARPVIPQDRPLSES</sequence>
<evidence type="ECO:0000259" key="4">
    <source>
        <dbReference type="PROSITE" id="PS50110"/>
    </source>
</evidence>
<dbReference type="RefSeq" id="WP_129477854.1">
    <property type="nucleotide sequence ID" value="NZ_SDWS01000008.1"/>
</dbReference>
<keyword evidence="6" id="KW-1185">Reference proteome</keyword>
<dbReference type="Pfam" id="PF00072">
    <property type="entry name" value="Response_reg"/>
    <property type="match status" value="1"/>
</dbReference>
<evidence type="ECO:0000256" key="2">
    <source>
        <dbReference type="PROSITE-ProRule" id="PRU00169"/>
    </source>
</evidence>
<proteinExistence type="predicted"/>
<dbReference type="InterPro" id="IPR011006">
    <property type="entry name" value="CheY-like_superfamily"/>
</dbReference>
<evidence type="ECO:0000313" key="6">
    <source>
        <dbReference type="Proteomes" id="UP000291838"/>
    </source>
</evidence>
<dbReference type="PANTHER" id="PTHR44591:SF3">
    <property type="entry name" value="RESPONSE REGULATORY DOMAIN-CONTAINING PROTEIN"/>
    <property type="match status" value="1"/>
</dbReference>
<dbReference type="PROSITE" id="PS50110">
    <property type="entry name" value="RESPONSE_REGULATORY"/>
    <property type="match status" value="1"/>
</dbReference>
<evidence type="ECO:0000313" key="5">
    <source>
        <dbReference type="EMBL" id="RYB89113.1"/>
    </source>
</evidence>
<gene>
    <name evidence="5" type="ORF">EUA06_16620</name>
</gene>
<dbReference type="InterPro" id="IPR001789">
    <property type="entry name" value="Sig_transdc_resp-reg_receiver"/>
</dbReference>
<dbReference type="SUPFAM" id="SSF52172">
    <property type="entry name" value="CheY-like"/>
    <property type="match status" value="1"/>
</dbReference>
<reference evidence="5 6" key="1">
    <citation type="submission" date="2019-01" db="EMBL/GenBank/DDBJ databases">
        <title>Novel species of Nocardioides.</title>
        <authorList>
            <person name="Liu Q."/>
            <person name="Xin Y.-H."/>
        </authorList>
    </citation>
    <scope>NUCLEOTIDE SEQUENCE [LARGE SCALE GENOMIC DNA]</scope>
    <source>
        <strain evidence="5 6">HLT3-15</strain>
    </source>
</reference>
<dbReference type="Gene3D" id="3.40.50.2300">
    <property type="match status" value="1"/>
</dbReference>
<dbReference type="CDD" id="cd17546">
    <property type="entry name" value="REC_hyHK_CKI1_RcsC-like"/>
    <property type="match status" value="1"/>
</dbReference>
<feature type="modified residue" description="4-aspartylphosphate" evidence="2">
    <location>
        <position position="36"/>
    </location>
</feature>
<protein>
    <submittedName>
        <fullName evidence="5">Response regulator</fullName>
    </submittedName>
</protein>
<feature type="region of interest" description="Disordered" evidence="3">
    <location>
        <begin position="108"/>
        <end position="133"/>
    </location>
</feature>
<dbReference type="AlphaFoldDB" id="A0A4Q2RPJ0"/>
<feature type="domain" description="Response regulatory" evidence="4">
    <location>
        <begin position="1"/>
        <end position="103"/>
    </location>
</feature>
<name>A0A4Q2RPJ0_9ACTN</name>
<dbReference type="GO" id="GO:0000160">
    <property type="term" value="P:phosphorelay signal transduction system"/>
    <property type="evidence" value="ECO:0007669"/>
    <property type="project" value="InterPro"/>
</dbReference>
<accession>A0A4Q2RPJ0</accession>
<dbReference type="EMBL" id="SDWS01000008">
    <property type="protein sequence ID" value="RYB89113.1"/>
    <property type="molecule type" value="Genomic_DNA"/>
</dbReference>
<dbReference type="Proteomes" id="UP000291838">
    <property type="component" value="Unassembled WGS sequence"/>
</dbReference>
<dbReference type="InterPro" id="IPR050595">
    <property type="entry name" value="Bact_response_regulator"/>
</dbReference>